<sequence>MKETNEVNDFLDNLEHPLMPIILKLRSVILTSDKKLTEHIKWNAPSFCINGDDRITMKLFPPKNVQIIFHRGAKVKAQPKEKLIDDITGLLKWVTNDRAVATFTSLEEVESKASDLKVIVKKWIEFAL</sequence>
<reference evidence="2 3" key="1">
    <citation type="submission" date="2021-05" db="EMBL/GenBank/DDBJ databases">
        <title>A Polyphasic approach of four new species of the genus Ohtaekwangia: Ohtaekwangia histidinii sp. nov., Ohtaekwangia cretensis sp. nov., Ohtaekwangia indiensis sp. nov., Ohtaekwangia reichenbachii sp. nov. from diverse environment.</title>
        <authorList>
            <person name="Octaviana S."/>
        </authorList>
    </citation>
    <scope>NUCLEOTIDE SEQUENCE [LARGE SCALE GENOMIC DNA]</scope>
    <source>
        <strain evidence="2 3">PWU20</strain>
    </source>
</reference>
<keyword evidence="3" id="KW-1185">Reference proteome</keyword>
<gene>
    <name evidence="2" type="ORF">KK060_18565</name>
</gene>
<dbReference type="Pfam" id="PF08818">
    <property type="entry name" value="DUF1801"/>
    <property type="match status" value="1"/>
</dbReference>
<dbReference type="EMBL" id="JAHESD010000051">
    <property type="protein sequence ID" value="MBT1705301.1"/>
    <property type="molecule type" value="Genomic_DNA"/>
</dbReference>
<proteinExistence type="predicted"/>
<evidence type="ECO:0000259" key="1">
    <source>
        <dbReference type="Pfam" id="PF08818"/>
    </source>
</evidence>
<accession>A0ABS5VZ50</accession>
<name>A0ABS5VZ50_9BACT</name>
<evidence type="ECO:0000313" key="2">
    <source>
        <dbReference type="EMBL" id="MBT1705301.1"/>
    </source>
</evidence>
<protein>
    <submittedName>
        <fullName evidence="2">DUF1801 domain-containing protein</fullName>
    </submittedName>
</protein>
<dbReference type="SUPFAM" id="SSF159888">
    <property type="entry name" value="YdhG-like"/>
    <property type="match status" value="1"/>
</dbReference>
<dbReference type="Proteomes" id="UP000772618">
    <property type="component" value="Unassembled WGS sequence"/>
</dbReference>
<comment type="caution">
    <text evidence="2">The sequence shown here is derived from an EMBL/GenBank/DDBJ whole genome shotgun (WGS) entry which is preliminary data.</text>
</comment>
<organism evidence="2 3">
    <name type="scientific">Chryseosolibacter indicus</name>
    <dbReference type="NCBI Taxonomy" id="2782351"/>
    <lineage>
        <taxon>Bacteria</taxon>
        <taxon>Pseudomonadati</taxon>
        <taxon>Bacteroidota</taxon>
        <taxon>Cytophagia</taxon>
        <taxon>Cytophagales</taxon>
        <taxon>Chryseotaleaceae</taxon>
        <taxon>Chryseosolibacter</taxon>
    </lineage>
</organism>
<dbReference type="InterPro" id="IPR014922">
    <property type="entry name" value="YdhG-like"/>
</dbReference>
<feature type="domain" description="YdhG-like" evidence="1">
    <location>
        <begin position="21"/>
        <end position="124"/>
    </location>
</feature>
<evidence type="ECO:0000313" key="3">
    <source>
        <dbReference type="Proteomes" id="UP000772618"/>
    </source>
</evidence>